<dbReference type="AlphaFoldDB" id="A0A3D9B9Z6"/>
<proteinExistence type="predicted"/>
<keyword evidence="2" id="KW-1185">Reference proteome</keyword>
<dbReference type="Proteomes" id="UP000256924">
    <property type="component" value="Unassembled WGS sequence"/>
</dbReference>
<evidence type="ECO:0000313" key="1">
    <source>
        <dbReference type="EMBL" id="REC49952.1"/>
    </source>
</evidence>
<accession>A0A3D9B9Z6</accession>
<comment type="caution">
    <text evidence="1">The sequence shown here is derived from an EMBL/GenBank/DDBJ whole genome shotgun (WGS) entry which is preliminary data.</text>
</comment>
<gene>
    <name evidence="1" type="ORF">DRF68_09970</name>
</gene>
<name>A0A3D9B9Z6_9FLAO</name>
<sequence length="64" mass="6879">MEKQFQNEKFQALAKKIIVLSSNDKGNLKGGFTSVKLQSIKIIKANGSDCICDGAGTNGRDCIC</sequence>
<organism evidence="1 2">
    <name type="scientific">Candidatus Chryseobacterium massiliense</name>
    <dbReference type="NCBI Taxonomy" id="204089"/>
    <lineage>
        <taxon>Bacteria</taxon>
        <taxon>Pseudomonadati</taxon>
        <taxon>Bacteroidota</taxon>
        <taxon>Flavobacteriia</taxon>
        <taxon>Flavobacteriales</taxon>
        <taxon>Weeksellaceae</taxon>
        <taxon>Chryseobacterium group</taxon>
        <taxon>Chryseobacterium</taxon>
    </lineage>
</organism>
<dbReference type="RefSeq" id="WP_116098527.1">
    <property type="nucleotide sequence ID" value="NZ_QNVU01000016.1"/>
</dbReference>
<reference evidence="1 2" key="1">
    <citation type="journal article" date="2004" name="Emerg. Infect. Dis.">
        <title>Amoebae-resisting bacteria isolated from human nasal swabs by amoebal coculture.</title>
        <authorList>
            <person name="Greub G."/>
            <person name="La Scola B."/>
            <person name="Raoult D."/>
        </authorList>
    </citation>
    <scope>NUCLEOTIDE SEQUENCE [LARGE SCALE GENOMIC DNA]</scope>
    <source>
        <strain evidence="1 2">CCUG 51329</strain>
    </source>
</reference>
<dbReference type="EMBL" id="QNVU01000016">
    <property type="protein sequence ID" value="REC49952.1"/>
    <property type="molecule type" value="Genomic_DNA"/>
</dbReference>
<protein>
    <submittedName>
        <fullName evidence="1">Uncharacterized protein</fullName>
    </submittedName>
</protein>
<evidence type="ECO:0000313" key="2">
    <source>
        <dbReference type="Proteomes" id="UP000256924"/>
    </source>
</evidence>